<gene>
    <name evidence="6" type="ORF">O3G_MSEX002443</name>
</gene>
<reference evidence="6" key="2">
    <citation type="submission" date="2020-12" db="EMBL/GenBank/DDBJ databases">
        <authorList>
            <person name="Kanost M."/>
        </authorList>
    </citation>
    <scope>NUCLEOTIDE SEQUENCE</scope>
</reference>
<keyword evidence="4 5" id="KW-0472">Membrane</keyword>
<proteinExistence type="predicted"/>
<dbReference type="AlphaFoldDB" id="A0A922CEQ5"/>
<dbReference type="EMBL" id="JH668295">
    <property type="protein sequence ID" value="KAG6442697.1"/>
    <property type="molecule type" value="Genomic_DNA"/>
</dbReference>
<organism evidence="6 7">
    <name type="scientific">Manduca sexta</name>
    <name type="common">Tobacco hawkmoth</name>
    <name type="synonym">Tobacco hornworm</name>
    <dbReference type="NCBI Taxonomy" id="7130"/>
    <lineage>
        <taxon>Eukaryota</taxon>
        <taxon>Metazoa</taxon>
        <taxon>Ecdysozoa</taxon>
        <taxon>Arthropoda</taxon>
        <taxon>Hexapoda</taxon>
        <taxon>Insecta</taxon>
        <taxon>Pterygota</taxon>
        <taxon>Neoptera</taxon>
        <taxon>Endopterygota</taxon>
        <taxon>Lepidoptera</taxon>
        <taxon>Glossata</taxon>
        <taxon>Ditrysia</taxon>
        <taxon>Bombycoidea</taxon>
        <taxon>Sphingidae</taxon>
        <taxon>Sphinginae</taxon>
        <taxon>Sphingini</taxon>
        <taxon>Manduca</taxon>
    </lineage>
</organism>
<dbReference type="Pfam" id="PF00083">
    <property type="entry name" value="Sugar_tr"/>
    <property type="match status" value="1"/>
</dbReference>
<sequence length="430" mass="49350">MTTDSFYKRALLEVGQYGKFQKKFDCLYNILLSVLWCMAYNNIILALTVIPHTCKPPQKQENFSLLTGKYKDIPPFNQFNETIELSSCFITYITTPNNNKTTECNEYTYDNTWYGSTVTSQNNWVCNNEIYMDNVLAYSKIGETIGSLFFGWFGDTYGRKPSYIISLSLLITGRAISLITSHSYTFFVTGCIIAAFPSTFALQSISLISIEISSPKRRSQIAKYRLIASSFGMCLMPLLYWWLRDWKTFLIVTTVTQLPYLIFSWKIIESPEWLWVNKKPKKCIRQLRHIARVNNASLEKDTENKILSESHTTGNEEALGPLELFSSRRLAINTFLQLCLWVSVTVSYIVSLLSSGEKSDGNPFLEFTWQALIEVPAHFSAAWLVEQLGRRYTSAASSGFTCILWMILGLRELGKNIILIKYHLLSIYFQ</sequence>
<comment type="subcellular location">
    <subcellularLocation>
        <location evidence="1">Membrane</location>
        <topology evidence="1">Multi-pass membrane protein</topology>
    </subcellularLocation>
</comment>
<evidence type="ECO:0000256" key="2">
    <source>
        <dbReference type="ARBA" id="ARBA00022692"/>
    </source>
</evidence>
<evidence type="ECO:0000256" key="3">
    <source>
        <dbReference type="ARBA" id="ARBA00022989"/>
    </source>
</evidence>
<comment type="caution">
    <text evidence="6">The sequence shown here is derived from an EMBL/GenBank/DDBJ whole genome shotgun (WGS) entry which is preliminary data.</text>
</comment>
<keyword evidence="2 5" id="KW-0812">Transmembrane</keyword>
<feature type="transmembrane region" description="Helical" evidence="5">
    <location>
        <begin position="27"/>
        <end position="50"/>
    </location>
</feature>
<dbReference type="PANTHER" id="PTHR24064">
    <property type="entry name" value="SOLUTE CARRIER FAMILY 22 MEMBER"/>
    <property type="match status" value="1"/>
</dbReference>
<evidence type="ECO:0000256" key="5">
    <source>
        <dbReference type="SAM" id="Phobius"/>
    </source>
</evidence>
<accession>A0A922CEQ5</accession>
<keyword evidence="7" id="KW-1185">Reference proteome</keyword>
<feature type="transmembrane region" description="Helical" evidence="5">
    <location>
        <begin position="224"/>
        <end position="243"/>
    </location>
</feature>
<evidence type="ECO:0000313" key="7">
    <source>
        <dbReference type="Proteomes" id="UP000791440"/>
    </source>
</evidence>
<feature type="transmembrane region" description="Helical" evidence="5">
    <location>
        <begin position="186"/>
        <end position="212"/>
    </location>
</feature>
<name>A0A922CEQ5_MANSE</name>
<evidence type="ECO:0000256" key="1">
    <source>
        <dbReference type="ARBA" id="ARBA00004141"/>
    </source>
</evidence>
<dbReference type="GO" id="GO:0016020">
    <property type="term" value="C:membrane"/>
    <property type="evidence" value="ECO:0007669"/>
    <property type="project" value="UniProtKB-SubCell"/>
</dbReference>
<protein>
    <submittedName>
        <fullName evidence="6">Uncharacterized protein</fullName>
    </submittedName>
</protein>
<evidence type="ECO:0000313" key="6">
    <source>
        <dbReference type="EMBL" id="KAG6442698.1"/>
    </source>
</evidence>
<keyword evidence="3 5" id="KW-1133">Transmembrane helix</keyword>
<dbReference type="GO" id="GO:0022857">
    <property type="term" value="F:transmembrane transporter activity"/>
    <property type="evidence" value="ECO:0007669"/>
    <property type="project" value="InterPro"/>
</dbReference>
<reference evidence="6" key="1">
    <citation type="journal article" date="2016" name="Insect Biochem. Mol. Biol.">
        <title>Multifaceted biological insights from a draft genome sequence of the tobacco hornworm moth, Manduca sexta.</title>
        <authorList>
            <person name="Kanost M.R."/>
            <person name="Arrese E.L."/>
            <person name="Cao X."/>
            <person name="Chen Y.R."/>
            <person name="Chellapilla S."/>
            <person name="Goldsmith M.R."/>
            <person name="Grosse-Wilde E."/>
            <person name="Heckel D.G."/>
            <person name="Herndon N."/>
            <person name="Jiang H."/>
            <person name="Papanicolaou A."/>
            <person name="Qu J."/>
            <person name="Soulages J.L."/>
            <person name="Vogel H."/>
            <person name="Walters J."/>
            <person name="Waterhouse R.M."/>
            <person name="Ahn S.J."/>
            <person name="Almeida F.C."/>
            <person name="An C."/>
            <person name="Aqrawi P."/>
            <person name="Bretschneider A."/>
            <person name="Bryant W.B."/>
            <person name="Bucks S."/>
            <person name="Chao H."/>
            <person name="Chevignon G."/>
            <person name="Christen J.M."/>
            <person name="Clarke D.F."/>
            <person name="Dittmer N.T."/>
            <person name="Ferguson L.C.F."/>
            <person name="Garavelou S."/>
            <person name="Gordon K.H.J."/>
            <person name="Gunaratna R.T."/>
            <person name="Han Y."/>
            <person name="Hauser F."/>
            <person name="He Y."/>
            <person name="Heidel-Fischer H."/>
            <person name="Hirsh A."/>
            <person name="Hu Y."/>
            <person name="Jiang H."/>
            <person name="Kalra D."/>
            <person name="Klinner C."/>
            <person name="Konig C."/>
            <person name="Kovar C."/>
            <person name="Kroll A.R."/>
            <person name="Kuwar S.S."/>
            <person name="Lee S.L."/>
            <person name="Lehman R."/>
            <person name="Li K."/>
            <person name="Li Z."/>
            <person name="Liang H."/>
            <person name="Lovelace S."/>
            <person name="Lu Z."/>
            <person name="Mansfield J.H."/>
            <person name="McCulloch K.J."/>
            <person name="Mathew T."/>
            <person name="Morton B."/>
            <person name="Muzny D.M."/>
            <person name="Neunemann D."/>
            <person name="Ongeri F."/>
            <person name="Pauchet Y."/>
            <person name="Pu L.L."/>
            <person name="Pyrousis I."/>
            <person name="Rao X.J."/>
            <person name="Redding A."/>
            <person name="Roesel C."/>
            <person name="Sanchez-Gracia A."/>
            <person name="Schaack S."/>
            <person name="Shukla A."/>
            <person name="Tetreau G."/>
            <person name="Wang Y."/>
            <person name="Xiong G.H."/>
            <person name="Traut W."/>
            <person name="Walsh T.K."/>
            <person name="Worley K.C."/>
            <person name="Wu D."/>
            <person name="Wu W."/>
            <person name="Wu Y.Q."/>
            <person name="Zhang X."/>
            <person name="Zou Z."/>
            <person name="Zucker H."/>
            <person name="Briscoe A.D."/>
            <person name="Burmester T."/>
            <person name="Clem R.J."/>
            <person name="Feyereisen R."/>
            <person name="Grimmelikhuijzen C.J.P."/>
            <person name="Hamodrakas S.J."/>
            <person name="Hansson B.S."/>
            <person name="Huguet E."/>
            <person name="Jermiin L.S."/>
            <person name="Lan Q."/>
            <person name="Lehman H.K."/>
            <person name="Lorenzen M."/>
            <person name="Merzendorfer H."/>
            <person name="Michalopoulos I."/>
            <person name="Morton D.B."/>
            <person name="Muthukrishnan S."/>
            <person name="Oakeshott J.G."/>
            <person name="Palmer W."/>
            <person name="Park Y."/>
            <person name="Passarelli A.L."/>
            <person name="Rozas J."/>
            <person name="Schwartz L.M."/>
            <person name="Smith W."/>
            <person name="Southgate A."/>
            <person name="Vilcinskas A."/>
            <person name="Vogt R."/>
            <person name="Wang P."/>
            <person name="Werren J."/>
            <person name="Yu X.Q."/>
            <person name="Zhou J.J."/>
            <person name="Brown S.J."/>
            <person name="Scherer S.E."/>
            <person name="Richards S."/>
            <person name="Blissard G.W."/>
        </authorList>
    </citation>
    <scope>NUCLEOTIDE SEQUENCE</scope>
</reference>
<dbReference type="EMBL" id="JH668295">
    <property type="protein sequence ID" value="KAG6442698.1"/>
    <property type="molecule type" value="Genomic_DNA"/>
</dbReference>
<dbReference type="Proteomes" id="UP000791440">
    <property type="component" value="Unassembled WGS sequence"/>
</dbReference>
<evidence type="ECO:0000256" key="4">
    <source>
        <dbReference type="ARBA" id="ARBA00023136"/>
    </source>
</evidence>
<dbReference type="InterPro" id="IPR005828">
    <property type="entry name" value="MFS_sugar_transport-like"/>
</dbReference>